<proteinExistence type="predicted"/>
<name>A0A2V1KAQ0_9ACTO</name>
<dbReference type="Proteomes" id="UP000245283">
    <property type="component" value="Unassembled WGS sequence"/>
</dbReference>
<accession>A0A2V1KAQ0</accession>
<protein>
    <submittedName>
        <fullName evidence="1">Uncharacterized protein</fullName>
    </submittedName>
</protein>
<comment type="caution">
    <text evidence="1">The sequence shown here is derived from an EMBL/GenBank/DDBJ whole genome shotgun (WGS) entry which is preliminary data.</text>
</comment>
<reference evidence="2" key="1">
    <citation type="submission" date="2018-05" db="EMBL/GenBank/DDBJ databases">
        <authorList>
            <person name="Li Y."/>
        </authorList>
    </citation>
    <scope>NUCLEOTIDE SEQUENCE [LARGE SCALE GENOMIC DNA]</scope>
    <source>
        <strain evidence="2">sk1b4</strain>
    </source>
</reference>
<dbReference type="AlphaFoldDB" id="A0A2V1KAQ0"/>
<gene>
    <name evidence="1" type="ORF">DD236_03870</name>
</gene>
<dbReference type="EMBL" id="QETB01000001">
    <property type="protein sequence ID" value="PWF27525.1"/>
    <property type="molecule type" value="Genomic_DNA"/>
</dbReference>
<evidence type="ECO:0000313" key="1">
    <source>
        <dbReference type="EMBL" id="PWF27525.1"/>
    </source>
</evidence>
<evidence type="ECO:0000313" key="2">
    <source>
        <dbReference type="Proteomes" id="UP000245283"/>
    </source>
</evidence>
<keyword evidence="2" id="KW-1185">Reference proteome</keyword>
<organism evidence="1 2">
    <name type="scientific">Ancrocorticia populi</name>
    <dbReference type="NCBI Taxonomy" id="2175228"/>
    <lineage>
        <taxon>Bacteria</taxon>
        <taxon>Bacillati</taxon>
        <taxon>Actinomycetota</taxon>
        <taxon>Actinomycetes</taxon>
        <taxon>Actinomycetales</taxon>
        <taxon>Actinomycetaceae</taxon>
        <taxon>Ancrocorticia</taxon>
    </lineage>
</organism>
<sequence>MYVALFGLGLLPAFRIFAGLLDGRQEYERVAQLMKAHSPPVLRTARRPNFITGKLIGLRALELPTIEGGDV</sequence>